<protein>
    <submittedName>
        <fullName evidence="6">Putative endoplasmic reticulum resident protein 29</fullName>
    </submittedName>
</protein>
<evidence type="ECO:0000259" key="5">
    <source>
        <dbReference type="Pfam" id="PF07912"/>
    </source>
</evidence>
<evidence type="ECO:0000259" key="4">
    <source>
        <dbReference type="Pfam" id="PF07749"/>
    </source>
</evidence>
<dbReference type="InterPro" id="IPR011679">
    <property type="entry name" value="ERp29_C"/>
</dbReference>
<feature type="domain" description="ERp29 N-terminal" evidence="5">
    <location>
        <begin position="23"/>
        <end position="144"/>
    </location>
</feature>
<dbReference type="AlphaFoldDB" id="U5EN53"/>
<accession>U5EN53</accession>
<feature type="chain" id="PRO_5004659481" evidence="3">
    <location>
        <begin position="23"/>
        <end position="255"/>
    </location>
</feature>
<feature type="signal peptide" evidence="3">
    <location>
        <begin position="1"/>
        <end position="22"/>
    </location>
</feature>
<feature type="domain" description="Endoplasmic reticulum resident protein 29 C-terminal" evidence="4">
    <location>
        <begin position="147"/>
        <end position="242"/>
    </location>
</feature>
<dbReference type="PANTHER" id="PTHR12211">
    <property type="entry name" value="ENDOPLASMIC RETICULUM PROTEIN ERP29"/>
    <property type="match status" value="1"/>
</dbReference>
<dbReference type="EMBL" id="GANO01000731">
    <property type="protein sequence ID" value="JAB59140.1"/>
    <property type="molecule type" value="mRNA"/>
</dbReference>
<evidence type="ECO:0000256" key="1">
    <source>
        <dbReference type="ARBA" id="ARBA00022824"/>
    </source>
</evidence>
<dbReference type="SUPFAM" id="SSF52833">
    <property type="entry name" value="Thioredoxin-like"/>
    <property type="match status" value="1"/>
</dbReference>
<keyword evidence="2" id="KW-0175">Coiled coil</keyword>
<feature type="coiled-coil region" evidence="2">
    <location>
        <begin position="201"/>
        <end position="228"/>
    </location>
</feature>
<keyword evidence="3" id="KW-0732">Signal</keyword>
<dbReference type="InterPro" id="IPR036356">
    <property type="entry name" value="ERp29_C_sf"/>
</dbReference>
<evidence type="ECO:0000313" key="6">
    <source>
        <dbReference type="EMBL" id="JAB59140.1"/>
    </source>
</evidence>
<dbReference type="InterPro" id="IPR012883">
    <property type="entry name" value="ERp29_N"/>
</dbReference>
<dbReference type="GO" id="GO:0005788">
    <property type="term" value="C:endoplasmic reticulum lumen"/>
    <property type="evidence" value="ECO:0007669"/>
    <property type="project" value="InterPro"/>
</dbReference>
<evidence type="ECO:0000256" key="2">
    <source>
        <dbReference type="SAM" id="Coils"/>
    </source>
</evidence>
<name>U5EN53_9DIPT</name>
<dbReference type="PANTHER" id="PTHR12211:SF0">
    <property type="entry name" value="ENDOPLASMIC RETICULUM RESIDENT PROTEIN 29"/>
    <property type="match status" value="1"/>
</dbReference>
<dbReference type="GO" id="GO:0009306">
    <property type="term" value="P:protein secretion"/>
    <property type="evidence" value="ECO:0007669"/>
    <property type="project" value="InterPro"/>
</dbReference>
<dbReference type="Pfam" id="PF07912">
    <property type="entry name" value="ERp29_N"/>
    <property type="match status" value="1"/>
</dbReference>
<proteinExistence type="evidence at transcript level"/>
<evidence type="ECO:0000256" key="3">
    <source>
        <dbReference type="SAM" id="SignalP"/>
    </source>
</evidence>
<dbReference type="InterPro" id="IPR036249">
    <property type="entry name" value="Thioredoxin-like_sf"/>
</dbReference>
<organism evidence="6">
    <name type="scientific">Corethrella appendiculata</name>
    <dbReference type="NCBI Taxonomy" id="1370023"/>
    <lineage>
        <taxon>Eukaryota</taxon>
        <taxon>Metazoa</taxon>
        <taxon>Ecdysozoa</taxon>
        <taxon>Arthropoda</taxon>
        <taxon>Hexapoda</taxon>
        <taxon>Insecta</taxon>
        <taxon>Pterygota</taxon>
        <taxon>Neoptera</taxon>
        <taxon>Endopterygota</taxon>
        <taxon>Diptera</taxon>
        <taxon>Nematocera</taxon>
        <taxon>Culicoidea</taxon>
        <taxon>Chaoboridae</taxon>
        <taxon>Corethrella</taxon>
    </lineage>
</organism>
<keyword evidence="1" id="KW-0256">Endoplasmic reticulum</keyword>
<dbReference type="Gene3D" id="1.20.1150.12">
    <property type="entry name" value="Endoplasmic reticulum resident protein 29, C-terminal domain"/>
    <property type="match status" value="1"/>
</dbReference>
<dbReference type="InterPro" id="IPR016855">
    <property type="entry name" value="ERp29"/>
</dbReference>
<dbReference type="SUPFAM" id="SSF47933">
    <property type="entry name" value="ERP29 C domain-like"/>
    <property type="match status" value="1"/>
</dbReference>
<dbReference type="Gene3D" id="3.40.30.10">
    <property type="entry name" value="Glutaredoxin"/>
    <property type="match status" value="1"/>
</dbReference>
<sequence length="255" mass="29642">MLRNYKIYLIFLISTKILTVFASAKGCVELDNLTFDKLIRRFEWSLVKFDVAFPYGDKHEAFTSLAKEIGTSQDEILFGLVGVKDYGEKDNSDLAERFKVPNEYPEIKLFNKNLEYIDYPSKLEVTLDNLRQFVRDKTNLHIVLPECYQEYDKLAAKLRKNIADNQLADELFENISEKDSNKSKSLKIYQLFANKLSTLAANKIDEYLENEEKRLKNLIETGKLSENKKSELKAKVNILQSFKTVKPKIDDKDEL</sequence>
<reference evidence="6" key="1">
    <citation type="journal article" date="2014" name="Insect Biochem. Mol. Biol.">
        <title>An insight into the sialome of the frog biting fly, Corethrella appendiculata.</title>
        <authorList>
            <person name="Ribeiro J.M.C."/>
            <person name="Chagas A.C."/>
            <person name="Pham V.M."/>
            <person name="Lounibos L.P."/>
            <person name="Calvo E."/>
        </authorList>
    </citation>
    <scope>NUCLEOTIDE SEQUENCE</scope>
    <source>
        <tissue evidence="6">Salivary glands</tissue>
    </source>
</reference>
<dbReference type="Pfam" id="PF07749">
    <property type="entry name" value="ERp29"/>
    <property type="match status" value="1"/>
</dbReference>